<accession>A0A3A9K9U2</accession>
<dbReference type="InterPro" id="IPR045376">
    <property type="entry name" value="Maf_N"/>
</dbReference>
<dbReference type="InterPro" id="IPR002826">
    <property type="entry name" value="MptE-like"/>
</dbReference>
<name>A0A3A9K9U2_9BACI</name>
<evidence type="ECO:0000313" key="3">
    <source>
        <dbReference type="EMBL" id="RKL68338.1"/>
    </source>
</evidence>
<dbReference type="AlphaFoldDB" id="A0A3A9K9U2"/>
<dbReference type="OrthoDB" id="5291305at2"/>
<dbReference type="EMBL" id="PDOE01000002">
    <property type="protein sequence ID" value="RKL68338.1"/>
    <property type="molecule type" value="Genomic_DNA"/>
</dbReference>
<gene>
    <name evidence="3" type="ORF">CR203_07610</name>
</gene>
<evidence type="ECO:0000313" key="4">
    <source>
        <dbReference type="Proteomes" id="UP000281498"/>
    </source>
</evidence>
<protein>
    <recommendedName>
        <fullName evidence="5">Motility associated factor glycosyltransferase family protein</fullName>
    </recommendedName>
</protein>
<dbReference type="Pfam" id="PF01973">
    <property type="entry name" value="MptE-like"/>
    <property type="match status" value="1"/>
</dbReference>
<dbReference type="PANTHER" id="PTHR41786:SF1">
    <property type="entry name" value="6-HYDROXYMETHYLPTERIN DIPHOSPHOKINASE MPTE-LIKE DOMAIN-CONTAINING PROTEIN"/>
    <property type="match status" value="1"/>
</dbReference>
<dbReference type="RefSeq" id="WP_110938678.1">
    <property type="nucleotide sequence ID" value="NZ_KZ614147.1"/>
</dbReference>
<reference evidence="3 4" key="1">
    <citation type="submission" date="2017-10" db="EMBL/GenBank/DDBJ databases">
        <title>Bacillus sp. nov., a halophilic bacterium isolated from a Keqin Lake.</title>
        <authorList>
            <person name="Wang H."/>
        </authorList>
    </citation>
    <scope>NUCLEOTIDE SEQUENCE [LARGE SCALE GENOMIC DNA]</scope>
    <source>
        <strain evidence="3 4">KCTC 13187</strain>
    </source>
</reference>
<dbReference type="Pfam" id="PF20157">
    <property type="entry name" value="Maf_flag10_N"/>
    <property type="match status" value="1"/>
</dbReference>
<keyword evidence="4" id="KW-1185">Reference proteome</keyword>
<sequence>MLIENIKFLNNTNRDLRELMKKYENEENRDSSVELITSKNGLPTIRYNDGLSKLFLHSKYDPLKESDRIYKKYESSISNCENILFFGVGMGYHIQFIMEKYPNHRYFLFEPNPTILYQFLSVHSVKETFSAKKYQLYTADNEVDQRRVIKDISEQICGSIFLISHPSYERIFKKEYHSFLTDFNEFLKAEITNVKVKVSFQKQWLFNSVKNIKHTLNCPNVLLDIDKKVFKGKPVIIASAGPSLIDELDTLRKIKKEGLAYIFAVGSANKVLIKNNIEPDAVCTYDPQAHNYKVFEEMIESGISHIPMIYGTTVGYETLEKYKGPKFHVVISQDKLTPYLLKDHRENVEVLDDAPSIAIVMLQMLNKLDASPIILAGQNFAYRDQDFYAEGIEYVNRTQKLTQNDQKKVITVESVFGQDIYTSEGFFRMKETMEKYLNIWSREDVINTTAGGATIKGTTFMPLKDVVTKYLTEKVVNNHWHTLTNQKQTDINLIIKFKNLERHHSFHKKTIRDLKKTIKDIDFNVRSSWARSEQKFIKLDSLVSKLESNDFYKIFIKPIVQVEHEQIVKVSRELKFVKDVNEKATKIVESFGKFVNTVDVNTSYIEPVFFELKTDFGV</sequence>
<comment type="caution">
    <text evidence="3">The sequence shown here is derived from an EMBL/GenBank/DDBJ whole genome shotgun (WGS) entry which is preliminary data.</text>
</comment>
<organism evidence="3 4">
    <name type="scientific">Salipaludibacillus neizhouensis</name>
    <dbReference type="NCBI Taxonomy" id="885475"/>
    <lineage>
        <taxon>Bacteria</taxon>
        <taxon>Bacillati</taxon>
        <taxon>Bacillota</taxon>
        <taxon>Bacilli</taxon>
        <taxon>Bacillales</taxon>
        <taxon>Bacillaceae</taxon>
    </lineage>
</organism>
<evidence type="ECO:0008006" key="5">
    <source>
        <dbReference type="Google" id="ProtNLM"/>
    </source>
</evidence>
<dbReference type="Proteomes" id="UP000281498">
    <property type="component" value="Unassembled WGS sequence"/>
</dbReference>
<evidence type="ECO:0000259" key="2">
    <source>
        <dbReference type="Pfam" id="PF20157"/>
    </source>
</evidence>
<feature type="domain" description="6-hydroxymethylpterin diphosphokinase MptE-like" evidence="1">
    <location>
        <begin position="207"/>
        <end position="384"/>
    </location>
</feature>
<feature type="domain" description="Glycosyltransferase Maf N-terminal" evidence="2">
    <location>
        <begin position="59"/>
        <end position="153"/>
    </location>
</feature>
<proteinExistence type="predicted"/>
<evidence type="ECO:0000259" key="1">
    <source>
        <dbReference type="Pfam" id="PF01973"/>
    </source>
</evidence>
<dbReference type="PANTHER" id="PTHR41786">
    <property type="entry name" value="MOTILITY ACCESSORY FACTOR MAF"/>
    <property type="match status" value="1"/>
</dbReference>